<evidence type="ECO:0000313" key="1">
    <source>
        <dbReference type="EMBL" id="ERK56963.1"/>
    </source>
</evidence>
<reference evidence="1 2" key="1">
    <citation type="submission" date="2013-08" db="EMBL/GenBank/DDBJ databases">
        <authorList>
            <person name="Weinstock G."/>
            <person name="Sodergren E."/>
            <person name="Wylie T."/>
            <person name="Fulton L."/>
            <person name="Fulton R."/>
            <person name="Fronick C."/>
            <person name="O'Laughlin M."/>
            <person name="Godfrey J."/>
            <person name="Miner T."/>
            <person name="Herter B."/>
            <person name="Appelbaum E."/>
            <person name="Cordes M."/>
            <person name="Lek S."/>
            <person name="Wollam A."/>
            <person name="Pepin K.H."/>
            <person name="Palsikar V.B."/>
            <person name="Mitreva M."/>
            <person name="Wilson R.K."/>
        </authorList>
    </citation>
    <scope>NUCLEOTIDE SEQUENCE [LARGE SCALE GENOMIC DNA]</scope>
    <source>
        <strain evidence="1 2">ATCC 700627</strain>
    </source>
</reference>
<protein>
    <submittedName>
        <fullName evidence="1">Uncharacterized protein</fullName>
    </submittedName>
</protein>
<comment type="caution">
    <text evidence="1">The sequence shown here is derived from an EMBL/GenBank/DDBJ whole genome shotgun (WGS) entry which is preliminary data.</text>
</comment>
<gene>
    <name evidence="1" type="ORF">HMPREF1983_01227</name>
</gene>
<dbReference type="EMBL" id="AWVP01000077">
    <property type="protein sequence ID" value="ERK56963.1"/>
    <property type="molecule type" value="Genomic_DNA"/>
</dbReference>
<dbReference type="eggNOG" id="ENOG5030PA6">
    <property type="taxonomic scope" value="Bacteria"/>
</dbReference>
<dbReference type="AlphaFoldDB" id="U2RTT1"/>
<dbReference type="PATRIC" id="fig|1321820.3.peg.1189"/>
<dbReference type="HOGENOM" id="CLU_1978327_0_0_9"/>
<organism evidence="1 2">
    <name type="scientific">Gemella bergeri ATCC 700627</name>
    <dbReference type="NCBI Taxonomy" id="1321820"/>
    <lineage>
        <taxon>Bacteria</taxon>
        <taxon>Bacillati</taxon>
        <taxon>Bacillota</taxon>
        <taxon>Bacilli</taxon>
        <taxon>Bacillales</taxon>
        <taxon>Gemellaceae</taxon>
        <taxon>Gemella</taxon>
    </lineage>
</organism>
<proteinExistence type="predicted"/>
<name>U2RTT1_9BACL</name>
<accession>U2RTT1</accession>
<evidence type="ECO:0000313" key="2">
    <source>
        <dbReference type="Proteomes" id="UP000016637"/>
    </source>
</evidence>
<sequence length="125" mass="15134">MKIKITTYVDEEKLLEESYIGEYFNQKEYEKIEYYDKNNKKIKIFIDKIKESVSIEKDDFKIDIAYIVKKSNYKTEMGIVNLAMQLIKIKKKERNNLVFFEISYNIIFNPDNKQKNTLKILLKRN</sequence>
<dbReference type="RefSeq" id="WP_021752425.1">
    <property type="nucleotide sequence ID" value="NZ_KI271805.1"/>
</dbReference>
<dbReference type="Proteomes" id="UP000016637">
    <property type="component" value="Unassembled WGS sequence"/>
</dbReference>
<keyword evidence="2" id="KW-1185">Reference proteome</keyword>